<keyword evidence="7" id="KW-0460">Magnesium</keyword>
<dbReference type="GO" id="GO:0010628">
    <property type="term" value="P:positive regulation of gene expression"/>
    <property type="evidence" value="ECO:0007669"/>
    <property type="project" value="Ensembl"/>
</dbReference>
<dbReference type="PANTHER" id="PTHR45630:SF2">
    <property type="entry name" value="POLYAMINE-TRANSPORTING ATPASE 13A2"/>
    <property type="match status" value="1"/>
</dbReference>
<dbReference type="GO" id="GO:0005771">
    <property type="term" value="C:multivesicular body"/>
    <property type="evidence" value="ECO:0007669"/>
    <property type="project" value="Ensembl"/>
</dbReference>
<dbReference type="InterPro" id="IPR036412">
    <property type="entry name" value="HAD-like_sf"/>
</dbReference>
<dbReference type="PROSITE" id="PS00154">
    <property type="entry name" value="ATPASE_E1_E2"/>
    <property type="match status" value="1"/>
</dbReference>
<keyword evidence="8" id="KW-1278">Translocase</keyword>
<sequence length="970" mass="106931">VERRQAYSFLKLPPPLDRKMIYGPNLIDVPVKSYLRLLMDEILNLFYLFQVFSIILWFCEEYYSYAACIFIISTISIGLSLYVTKKQNRTLRDMAKVVSSVQICRPSGEKVVVSSVDLVPGDILVISPEGMLVPCDAALLNGECVVNESLLTGESTPVLKTSLPKGPEEANTTYSSEDHKRHTLFCGTQVIQARPCGEADVLAVVTRTGFYTAKGDLISSILHPKPLKLRFHNDAWKFVTFFAILGKFTHVSRWLIALRALDIVTVVVPPALPAAMTMGTMYAQSRLKRQGIFCVSPQRIDLCGKVRLVCFDKTGTLTADGMDIWGVIPQAGSSFLPIIHELRCLDDGPLLRCLATCHTLSLLGDQPIGDPVDLRMVESTGWVRKKRASLFREHGSLLVMAPPLLREQLPGMHPVPVAVLRRFPFSSALRRMSVLGKGPGHSPVEAFMKGAPETVAGLCKKESVPQDFPQQLHRFTSDGFRVLGLAYKPSVAVGSFEEAQEVTRDWVEMDMIFLGLLVLKNVLKPETAPVICVLRSAGIQTVMVTGDNMLTAVNVARSCHMVEAKERVVFVNAEPPSRGKVAALTFTPSEQVKVRPFLGWPPSMAQVGCGALSGKGQAVRVILVQTTIFAQMLPDQKTRLVEHLQHLNYCVAMCGDGANDCGALKAADVGISLSEAEASAAAPFTSQRANIECVPITIREGRCSLVTSFGLFKYMAFYSLTQFVSVLLLYTLNTNLSDGQFLFIDLIITTTIVALMGKTEPAEDLGLKRPQGALVSLAVLGSLCLQTALIVALQVIIYFITVSQRWFTPLNSTLSAPANLPNYENTVVFCTSGFQYLILAVIVSKGRPFHKPLYTNVPFLMALLLLAGVMIWLTVYPLAFMQKFLRLKNAGDLSFKVILLGMAALHFFTAFLLEVGLDHGLLNGFRKLRRKKASKKLYKQLQWELSQEKSSWPPLHTPVFAPNRHSSAAR</sequence>
<dbReference type="GO" id="GO:1905165">
    <property type="term" value="P:regulation of lysosomal protein catabolic process"/>
    <property type="evidence" value="ECO:0007669"/>
    <property type="project" value="Ensembl"/>
</dbReference>
<dbReference type="NCBIfam" id="TIGR01657">
    <property type="entry name" value="P-ATPase-V"/>
    <property type="match status" value="1"/>
</dbReference>
<evidence type="ECO:0000256" key="3">
    <source>
        <dbReference type="ARBA" id="ARBA00022692"/>
    </source>
</evidence>
<dbReference type="PRINTS" id="PR00119">
    <property type="entry name" value="CATATPASE"/>
</dbReference>
<dbReference type="GO" id="GO:0005524">
    <property type="term" value="F:ATP binding"/>
    <property type="evidence" value="ECO:0007669"/>
    <property type="project" value="UniProtKB-KW"/>
</dbReference>
<dbReference type="InterPro" id="IPR006544">
    <property type="entry name" value="P-type_TPase_V"/>
</dbReference>
<dbReference type="GO" id="GO:0016243">
    <property type="term" value="P:regulation of autophagosome size"/>
    <property type="evidence" value="ECO:0007669"/>
    <property type="project" value="Ensembl"/>
</dbReference>
<dbReference type="GO" id="GO:1903543">
    <property type="term" value="P:positive regulation of exosomal secretion"/>
    <property type="evidence" value="ECO:0007669"/>
    <property type="project" value="Ensembl"/>
</dbReference>
<dbReference type="GO" id="GO:0010821">
    <property type="term" value="P:regulation of mitochondrion organization"/>
    <property type="evidence" value="ECO:0007669"/>
    <property type="project" value="Ensembl"/>
</dbReference>
<evidence type="ECO:0000256" key="9">
    <source>
        <dbReference type="ARBA" id="ARBA00022989"/>
    </source>
</evidence>
<evidence type="ECO:0000256" key="7">
    <source>
        <dbReference type="ARBA" id="ARBA00022842"/>
    </source>
</evidence>
<feature type="transmembrane region" description="Helical" evidence="12">
    <location>
        <begin position="263"/>
        <end position="283"/>
    </location>
</feature>
<feature type="transmembrane region" description="Helical" evidence="12">
    <location>
        <begin position="739"/>
        <end position="757"/>
    </location>
</feature>
<dbReference type="GO" id="GO:0016887">
    <property type="term" value="F:ATP hydrolysis activity"/>
    <property type="evidence" value="ECO:0007669"/>
    <property type="project" value="InterPro"/>
</dbReference>
<dbReference type="GO" id="GO:0034599">
    <property type="term" value="P:cellular response to oxidative stress"/>
    <property type="evidence" value="ECO:0007669"/>
    <property type="project" value="Ensembl"/>
</dbReference>
<dbReference type="Gene3D" id="1.20.1110.10">
    <property type="entry name" value="Calcium-transporting ATPase, transmembrane domain"/>
    <property type="match status" value="1"/>
</dbReference>
<dbReference type="GO" id="GO:0005765">
    <property type="term" value="C:lysosomal membrane"/>
    <property type="evidence" value="ECO:0007669"/>
    <property type="project" value="Ensembl"/>
</dbReference>
<dbReference type="Gene3D" id="2.70.150.10">
    <property type="entry name" value="Calcium-transporting ATPase, cytoplasmic transduction domain A"/>
    <property type="match status" value="1"/>
</dbReference>
<dbReference type="NCBIfam" id="TIGR01494">
    <property type="entry name" value="ATPase_P-type"/>
    <property type="match status" value="2"/>
</dbReference>
<dbReference type="GO" id="GO:0031902">
    <property type="term" value="C:late endosome membrane"/>
    <property type="evidence" value="ECO:0007669"/>
    <property type="project" value="Ensembl"/>
</dbReference>
<proteinExistence type="inferred from homology"/>
<dbReference type="GO" id="GO:0050714">
    <property type="term" value="P:positive regulation of protein secretion"/>
    <property type="evidence" value="ECO:0007669"/>
    <property type="project" value="Ensembl"/>
</dbReference>
<evidence type="ECO:0000256" key="11">
    <source>
        <dbReference type="SAM" id="MobiDB-lite"/>
    </source>
</evidence>
<evidence type="ECO:0000259" key="13">
    <source>
        <dbReference type="Pfam" id="PF00122"/>
    </source>
</evidence>
<name>A0A670YAY0_PSETE</name>
<evidence type="ECO:0000256" key="4">
    <source>
        <dbReference type="ARBA" id="ARBA00022723"/>
    </source>
</evidence>
<feature type="transmembrane region" description="Helical" evidence="12">
    <location>
        <begin position="711"/>
        <end position="733"/>
    </location>
</feature>
<dbReference type="Pfam" id="PF00122">
    <property type="entry name" value="E1-E2_ATPase"/>
    <property type="match status" value="1"/>
</dbReference>
<feature type="transmembrane region" description="Helical" evidence="12">
    <location>
        <begin position="826"/>
        <end position="844"/>
    </location>
</feature>
<keyword evidence="10 12" id="KW-0472">Membrane</keyword>
<dbReference type="SFLD" id="SFLDF00027">
    <property type="entry name" value="p-type_atpase"/>
    <property type="match status" value="1"/>
</dbReference>
<dbReference type="PANTHER" id="PTHR45630">
    <property type="entry name" value="CATION-TRANSPORTING ATPASE-RELATED"/>
    <property type="match status" value="1"/>
</dbReference>
<evidence type="ECO:0000256" key="2">
    <source>
        <dbReference type="ARBA" id="ARBA00006000"/>
    </source>
</evidence>
<dbReference type="FunFam" id="1.20.1110.10:FF:000023">
    <property type="entry name" value="Cation-transporting ATPase"/>
    <property type="match status" value="1"/>
</dbReference>
<dbReference type="Ensembl" id="ENSPTXT00000009401.1">
    <property type="protein sequence ID" value="ENSPTXP00000009090.1"/>
    <property type="gene ID" value="ENSPTXG00000006536.1"/>
</dbReference>
<dbReference type="GO" id="GO:0043005">
    <property type="term" value="C:neuron projection"/>
    <property type="evidence" value="ECO:0007669"/>
    <property type="project" value="Ensembl"/>
</dbReference>
<evidence type="ECO:0000256" key="8">
    <source>
        <dbReference type="ARBA" id="ARBA00022967"/>
    </source>
</evidence>
<dbReference type="OMA" id="SGWKDPL"/>
<dbReference type="GO" id="GO:0046872">
    <property type="term" value="F:metal ion binding"/>
    <property type="evidence" value="ECO:0007669"/>
    <property type="project" value="UniProtKB-KW"/>
</dbReference>
<dbReference type="Pfam" id="PF13246">
    <property type="entry name" value="Cation_ATPase"/>
    <property type="match status" value="1"/>
</dbReference>
<dbReference type="SUPFAM" id="SSF56784">
    <property type="entry name" value="HAD-like"/>
    <property type="match status" value="1"/>
</dbReference>
<dbReference type="GO" id="GO:1900180">
    <property type="term" value="P:regulation of protein localization to nucleus"/>
    <property type="evidence" value="ECO:0007669"/>
    <property type="project" value="Ensembl"/>
</dbReference>
<dbReference type="GO" id="GO:0006879">
    <property type="term" value="P:intracellular iron ion homeostasis"/>
    <property type="evidence" value="ECO:0007669"/>
    <property type="project" value="Ensembl"/>
</dbReference>
<dbReference type="SUPFAM" id="SSF81653">
    <property type="entry name" value="Calcium ATPase, transduction domain A"/>
    <property type="match status" value="1"/>
</dbReference>
<dbReference type="FunFam" id="2.70.150.10:FF:000060">
    <property type="entry name" value="Cation-transporting ATPase"/>
    <property type="match status" value="1"/>
</dbReference>
<dbReference type="Proteomes" id="UP000472273">
    <property type="component" value="Unplaced"/>
</dbReference>
<dbReference type="GO" id="GO:1903710">
    <property type="term" value="P:spermine transmembrane transport"/>
    <property type="evidence" value="ECO:0007669"/>
    <property type="project" value="Ensembl"/>
</dbReference>
<dbReference type="GO" id="GO:0006882">
    <property type="term" value="P:intracellular zinc ion homeostasis"/>
    <property type="evidence" value="ECO:0007669"/>
    <property type="project" value="Ensembl"/>
</dbReference>
<dbReference type="GO" id="GO:0016241">
    <property type="term" value="P:regulation of macroautophagy"/>
    <property type="evidence" value="ECO:0007669"/>
    <property type="project" value="Ensembl"/>
</dbReference>
<dbReference type="GeneTree" id="ENSGT00940000159714"/>
<feature type="transmembrane region" description="Helical" evidence="12">
    <location>
        <begin position="64"/>
        <end position="84"/>
    </location>
</feature>
<reference evidence="14" key="2">
    <citation type="submission" date="2025-09" db="UniProtKB">
        <authorList>
            <consortium name="Ensembl"/>
        </authorList>
    </citation>
    <scope>IDENTIFICATION</scope>
</reference>
<keyword evidence="15" id="KW-1185">Reference proteome</keyword>
<keyword evidence="3 12" id="KW-0812">Transmembrane</keyword>
<evidence type="ECO:0000313" key="15">
    <source>
        <dbReference type="Proteomes" id="UP000472273"/>
    </source>
</evidence>
<dbReference type="GO" id="GO:0030133">
    <property type="term" value="C:transport vesicle"/>
    <property type="evidence" value="ECO:0007669"/>
    <property type="project" value="Ensembl"/>
</dbReference>
<dbReference type="GO" id="GO:0015203">
    <property type="term" value="F:polyamine transmembrane transporter activity"/>
    <property type="evidence" value="ECO:0007669"/>
    <property type="project" value="Ensembl"/>
</dbReference>
<dbReference type="InterPro" id="IPR044492">
    <property type="entry name" value="P_typ_ATPase_HD_dom"/>
</dbReference>
<evidence type="ECO:0000256" key="10">
    <source>
        <dbReference type="ARBA" id="ARBA00023136"/>
    </source>
</evidence>
<dbReference type="GO" id="GO:0061462">
    <property type="term" value="P:protein localization to lysosome"/>
    <property type="evidence" value="ECO:0007669"/>
    <property type="project" value="Ensembl"/>
</dbReference>
<evidence type="ECO:0000313" key="14">
    <source>
        <dbReference type="Ensembl" id="ENSPTXP00000009090.1"/>
    </source>
</evidence>
<keyword evidence="9 12" id="KW-1133">Transmembrane helix</keyword>
<comment type="subcellular location">
    <subcellularLocation>
        <location evidence="1">Membrane</location>
        <topology evidence="1">Multi-pass membrane protein</topology>
    </subcellularLocation>
</comment>
<dbReference type="InterPro" id="IPR008250">
    <property type="entry name" value="ATPase_P-typ_transduc_dom_A_sf"/>
</dbReference>
<keyword evidence="6" id="KW-0067">ATP-binding</keyword>
<evidence type="ECO:0000256" key="12">
    <source>
        <dbReference type="SAM" id="Phobius"/>
    </source>
</evidence>
<dbReference type="InterPro" id="IPR059000">
    <property type="entry name" value="ATPase_P-type_domA"/>
</dbReference>
<dbReference type="AlphaFoldDB" id="A0A670YAY0"/>
<evidence type="ECO:0000256" key="6">
    <source>
        <dbReference type="ARBA" id="ARBA00022840"/>
    </source>
</evidence>
<evidence type="ECO:0000256" key="1">
    <source>
        <dbReference type="ARBA" id="ARBA00004141"/>
    </source>
</evidence>
<feature type="transmembrane region" description="Helical" evidence="12">
    <location>
        <begin position="42"/>
        <end position="58"/>
    </location>
</feature>
<organism evidence="14 15">
    <name type="scientific">Pseudonaja textilis</name>
    <name type="common">Eastern brown snake</name>
    <dbReference type="NCBI Taxonomy" id="8673"/>
    <lineage>
        <taxon>Eukaryota</taxon>
        <taxon>Metazoa</taxon>
        <taxon>Chordata</taxon>
        <taxon>Craniata</taxon>
        <taxon>Vertebrata</taxon>
        <taxon>Euteleostomi</taxon>
        <taxon>Lepidosauria</taxon>
        <taxon>Squamata</taxon>
        <taxon>Bifurcata</taxon>
        <taxon>Unidentata</taxon>
        <taxon>Episquamata</taxon>
        <taxon>Toxicofera</taxon>
        <taxon>Serpentes</taxon>
        <taxon>Colubroidea</taxon>
        <taxon>Elapidae</taxon>
        <taxon>Hydrophiinae</taxon>
        <taxon>Pseudonaja</taxon>
    </lineage>
</organism>
<accession>A0A670YAY0</accession>
<keyword evidence="5" id="KW-0547">Nucleotide-binding</keyword>
<dbReference type="InterPro" id="IPR023299">
    <property type="entry name" value="ATPase_P-typ_cyto_dom_N"/>
</dbReference>
<dbReference type="InterPro" id="IPR001757">
    <property type="entry name" value="P_typ_ATPase"/>
</dbReference>
<feature type="transmembrane region" description="Helical" evidence="12">
    <location>
        <begin position="898"/>
        <end position="922"/>
    </location>
</feature>
<dbReference type="Gene3D" id="3.40.1110.10">
    <property type="entry name" value="Calcium-transporting ATPase, cytoplasmic domain N"/>
    <property type="match status" value="1"/>
</dbReference>
<dbReference type="InterPro" id="IPR023214">
    <property type="entry name" value="HAD_sf"/>
</dbReference>
<dbReference type="GO" id="GO:0080025">
    <property type="term" value="F:phosphatidylinositol-3,5-bisphosphate binding"/>
    <property type="evidence" value="ECO:0007669"/>
    <property type="project" value="Ensembl"/>
</dbReference>
<dbReference type="GO" id="GO:0097734">
    <property type="term" value="P:extracellular exosome biogenesis"/>
    <property type="evidence" value="ECO:0007669"/>
    <property type="project" value="Ensembl"/>
</dbReference>
<protein>
    <submittedName>
        <fullName evidence="14">ATPase cation transporting 13A2</fullName>
    </submittedName>
</protein>
<comment type="similarity">
    <text evidence="2">Belongs to the cation transport ATPase (P-type) (TC 3.A.3) family. Type V subfamily.</text>
</comment>
<dbReference type="GO" id="GO:0055088">
    <property type="term" value="P:lipid homeostasis"/>
    <property type="evidence" value="ECO:0007669"/>
    <property type="project" value="Ensembl"/>
</dbReference>
<keyword evidence="4" id="KW-0479">Metal-binding</keyword>
<dbReference type="SFLD" id="SFLDG00002">
    <property type="entry name" value="C1.7:_P-type_atpase_like"/>
    <property type="match status" value="1"/>
</dbReference>
<dbReference type="GO" id="GO:0043025">
    <property type="term" value="C:neuronal cell body"/>
    <property type="evidence" value="ECO:0007669"/>
    <property type="project" value="Ensembl"/>
</dbReference>
<gene>
    <name evidence="14" type="primary">ATP13A2</name>
</gene>
<feature type="region of interest" description="Disordered" evidence="11">
    <location>
        <begin position="948"/>
        <end position="970"/>
    </location>
</feature>
<dbReference type="SUPFAM" id="SSF81665">
    <property type="entry name" value="Calcium ATPase, transmembrane domain M"/>
    <property type="match status" value="1"/>
</dbReference>
<evidence type="ECO:0000256" key="5">
    <source>
        <dbReference type="ARBA" id="ARBA00022741"/>
    </source>
</evidence>
<dbReference type="InterPro" id="IPR023298">
    <property type="entry name" value="ATPase_P-typ_TM_dom_sf"/>
</dbReference>
<feature type="transmembrane region" description="Helical" evidence="12">
    <location>
        <begin position="856"/>
        <end position="878"/>
    </location>
</feature>
<feature type="domain" description="P-type ATPase A" evidence="13">
    <location>
        <begin position="106"/>
        <end position="220"/>
    </location>
</feature>
<dbReference type="GO" id="GO:0007041">
    <property type="term" value="P:lysosomal transport"/>
    <property type="evidence" value="ECO:0007669"/>
    <property type="project" value="Ensembl"/>
</dbReference>
<dbReference type="InterPro" id="IPR018303">
    <property type="entry name" value="ATPase_P-typ_P_site"/>
</dbReference>
<dbReference type="GO" id="GO:0006874">
    <property type="term" value="P:intracellular calcium ion homeostasis"/>
    <property type="evidence" value="ECO:0007669"/>
    <property type="project" value="Ensembl"/>
</dbReference>
<dbReference type="GO" id="GO:0070300">
    <property type="term" value="F:phosphatidic acid binding"/>
    <property type="evidence" value="ECO:0007669"/>
    <property type="project" value="Ensembl"/>
</dbReference>
<dbReference type="Gene3D" id="3.40.50.1000">
    <property type="entry name" value="HAD superfamily/HAD-like"/>
    <property type="match status" value="1"/>
</dbReference>
<dbReference type="GO" id="GO:0140358">
    <property type="term" value="F:P-type transmembrane transporter activity"/>
    <property type="evidence" value="ECO:0007669"/>
    <property type="project" value="InterPro"/>
</dbReference>
<dbReference type="SFLD" id="SFLDS00003">
    <property type="entry name" value="Haloacid_Dehalogenase"/>
    <property type="match status" value="1"/>
</dbReference>
<dbReference type="GO" id="GO:0005776">
    <property type="term" value="C:autophagosome"/>
    <property type="evidence" value="ECO:0007669"/>
    <property type="project" value="Ensembl"/>
</dbReference>
<dbReference type="SUPFAM" id="SSF81660">
    <property type="entry name" value="Metal cation-transporting ATPase, ATP-binding domain N"/>
    <property type="match status" value="1"/>
</dbReference>
<feature type="transmembrane region" description="Helical" evidence="12">
    <location>
        <begin position="777"/>
        <end position="800"/>
    </location>
</feature>
<dbReference type="GO" id="GO:0061909">
    <property type="term" value="P:autophagosome-lysosome fusion"/>
    <property type="evidence" value="ECO:0007669"/>
    <property type="project" value="Ensembl"/>
</dbReference>
<dbReference type="GO" id="GO:0019829">
    <property type="term" value="F:ATPase-coupled monoatomic cation transmembrane transporter activity"/>
    <property type="evidence" value="ECO:0007669"/>
    <property type="project" value="TreeGrafter"/>
</dbReference>
<dbReference type="GO" id="GO:0071287">
    <property type="term" value="P:cellular response to manganese ion"/>
    <property type="evidence" value="ECO:0007669"/>
    <property type="project" value="Ensembl"/>
</dbReference>
<reference evidence="14" key="1">
    <citation type="submission" date="2025-08" db="UniProtKB">
        <authorList>
            <consortium name="Ensembl"/>
        </authorList>
    </citation>
    <scope>IDENTIFICATION</scope>
</reference>